<feature type="non-terminal residue" evidence="2">
    <location>
        <position position="1"/>
    </location>
</feature>
<protein>
    <submittedName>
        <fullName evidence="2">Uncharacterized protein</fullName>
    </submittedName>
</protein>
<feature type="compositionally biased region" description="Gly residues" evidence="1">
    <location>
        <begin position="43"/>
        <end position="52"/>
    </location>
</feature>
<proteinExistence type="predicted"/>
<dbReference type="AlphaFoldDB" id="A0A061RC49"/>
<feature type="compositionally biased region" description="Low complexity" evidence="1">
    <location>
        <begin position="9"/>
        <end position="19"/>
    </location>
</feature>
<evidence type="ECO:0000256" key="1">
    <source>
        <dbReference type="SAM" id="MobiDB-lite"/>
    </source>
</evidence>
<feature type="compositionally biased region" description="Pro residues" evidence="1">
    <location>
        <begin position="20"/>
        <end position="36"/>
    </location>
</feature>
<reference evidence="2" key="1">
    <citation type="submission" date="2014-05" db="EMBL/GenBank/DDBJ databases">
        <title>The transcriptome of the halophilic microalga Tetraselmis sp. GSL018 isolated from the Great Salt Lake, Utah.</title>
        <authorList>
            <person name="Jinkerson R.E."/>
            <person name="D'Adamo S."/>
            <person name="Posewitz M.C."/>
        </authorList>
    </citation>
    <scope>NUCLEOTIDE SEQUENCE</scope>
    <source>
        <strain evidence="2">GSL018</strain>
    </source>
</reference>
<organism evidence="2">
    <name type="scientific">Tetraselmis sp. GSL018</name>
    <dbReference type="NCBI Taxonomy" id="582737"/>
    <lineage>
        <taxon>Eukaryota</taxon>
        <taxon>Viridiplantae</taxon>
        <taxon>Chlorophyta</taxon>
        <taxon>core chlorophytes</taxon>
        <taxon>Chlorodendrophyceae</taxon>
        <taxon>Chlorodendrales</taxon>
        <taxon>Chlorodendraceae</taxon>
        <taxon>Tetraselmis</taxon>
    </lineage>
</organism>
<accession>A0A061RC49</accession>
<dbReference type="EMBL" id="GBEZ01018038">
    <property type="protein sequence ID" value="JAC68359.1"/>
    <property type="molecule type" value="Transcribed_RNA"/>
</dbReference>
<evidence type="ECO:0000313" key="2">
    <source>
        <dbReference type="EMBL" id="JAC68359.1"/>
    </source>
</evidence>
<gene>
    <name evidence="2" type="ORF">TSPGSL018_8927</name>
</gene>
<name>A0A061RC49_9CHLO</name>
<feature type="region of interest" description="Disordered" evidence="1">
    <location>
        <begin position="1"/>
        <end position="65"/>
    </location>
</feature>
<sequence length="65" mass="6431">PPSLDLPRRALPLAPSTVVRPPPPKPLAPPPVPPVPIGRARGGRGLRGGGAGHPPALTVDVASAS</sequence>